<comment type="similarity">
    <text evidence="2">Belongs to the non-repetitive/WGA-negative nucleoporin family.</text>
</comment>
<evidence type="ECO:0000256" key="1">
    <source>
        <dbReference type="ARBA" id="ARBA00004123"/>
    </source>
</evidence>
<dbReference type="GO" id="GO:0044611">
    <property type="term" value="C:nuclear pore inner ring"/>
    <property type="evidence" value="ECO:0007669"/>
    <property type="project" value="TreeGrafter"/>
</dbReference>
<dbReference type="InterPro" id="IPR042533">
    <property type="entry name" value="Nucleoporin_Nup155_C_1"/>
</dbReference>
<dbReference type="InterPro" id="IPR042537">
    <property type="entry name" value="Nucleoporin_Nup155_C_2"/>
</dbReference>
<dbReference type="InterPro" id="IPR014908">
    <property type="entry name" value="Nucleoporin_Nup133/Nup155_N"/>
</dbReference>
<accession>A0A9P6QJ32</accession>
<evidence type="ECO:0000313" key="8">
    <source>
        <dbReference type="Proteomes" id="UP000807716"/>
    </source>
</evidence>
<comment type="caution">
    <text evidence="7">The sequence shown here is derived from an EMBL/GenBank/DDBJ whole genome shotgun (WGS) entry which is preliminary data.</text>
</comment>
<dbReference type="OrthoDB" id="338970at2759"/>
<dbReference type="GO" id="GO:0036228">
    <property type="term" value="P:protein localization to nuclear inner membrane"/>
    <property type="evidence" value="ECO:0007669"/>
    <property type="project" value="TreeGrafter"/>
</dbReference>
<feature type="domain" description="Nucleoporin Nup133/Nup155-like N-terminal" evidence="6">
    <location>
        <begin position="59"/>
        <end position="486"/>
    </location>
</feature>
<evidence type="ECO:0000259" key="5">
    <source>
        <dbReference type="Pfam" id="PF03177"/>
    </source>
</evidence>
<dbReference type="PANTHER" id="PTHR10350">
    <property type="entry name" value="NUCLEAR PORE COMPLEX PROTEIN NUP155"/>
    <property type="match status" value="1"/>
</dbReference>
<name>A0A9P6QJ32_9FUNG</name>
<dbReference type="GO" id="GO:0006606">
    <property type="term" value="P:protein import into nucleus"/>
    <property type="evidence" value="ECO:0007669"/>
    <property type="project" value="TreeGrafter"/>
</dbReference>
<keyword evidence="8" id="KW-1185">Reference proteome</keyword>
<proteinExistence type="inferred from homology"/>
<dbReference type="InterPro" id="IPR007187">
    <property type="entry name" value="Nucleoporin_Nup133/Nup155_C"/>
</dbReference>
<dbReference type="Pfam" id="PF08801">
    <property type="entry name" value="Nucleoporin_N"/>
    <property type="match status" value="1"/>
</dbReference>
<dbReference type="PANTHER" id="PTHR10350:SF6">
    <property type="entry name" value="NUCLEAR PORE COMPLEX PROTEIN NUP155"/>
    <property type="match status" value="1"/>
</dbReference>
<dbReference type="InterPro" id="IPR042538">
    <property type="entry name" value="Nucleoporin_Nup155_C_3"/>
</dbReference>
<evidence type="ECO:0000313" key="7">
    <source>
        <dbReference type="EMBL" id="KAG0268379.1"/>
    </source>
</evidence>
<feature type="domain" description="Nucleoporin Nup133/Nup155-like C-terminal" evidence="5">
    <location>
        <begin position="600"/>
        <end position="1246"/>
    </location>
</feature>
<dbReference type="Gene3D" id="1.20.120.1880">
    <property type="entry name" value="Nucleoporin, helical C-terminal domain"/>
    <property type="match status" value="1"/>
</dbReference>
<dbReference type="Gene3D" id="1.25.40.440">
    <property type="entry name" value="Nucleoporin, helical domain, central subdomain"/>
    <property type="match status" value="1"/>
</dbReference>
<reference evidence="7" key="1">
    <citation type="journal article" date="2020" name="Fungal Divers.">
        <title>Resolving the Mortierellaceae phylogeny through synthesis of multi-gene phylogenetics and phylogenomics.</title>
        <authorList>
            <person name="Vandepol N."/>
            <person name="Liber J."/>
            <person name="Desiro A."/>
            <person name="Na H."/>
            <person name="Kennedy M."/>
            <person name="Barry K."/>
            <person name="Grigoriev I.V."/>
            <person name="Miller A.N."/>
            <person name="O'Donnell K."/>
            <person name="Stajich J.E."/>
            <person name="Bonito G."/>
        </authorList>
    </citation>
    <scope>NUCLEOTIDE SEQUENCE</scope>
    <source>
        <strain evidence="7">BC1065</strain>
    </source>
</reference>
<dbReference type="Pfam" id="PF03177">
    <property type="entry name" value="Nucleoporin_C"/>
    <property type="match status" value="1"/>
</dbReference>
<comment type="subcellular location">
    <subcellularLocation>
        <location evidence="1">Nucleus</location>
    </subcellularLocation>
</comment>
<gene>
    <name evidence="7" type="ORF">DFQ27_006873</name>
</gene>
<dbReference type="GO" id="GO:0000972">
    <property type="term" value="P:transcription-dependent tethering of RNA polymerase II gene DNA at nuclear periphery"/>
    <property type="evidence" value="ECO:0007669"/>
    <property type="project" value="TreeGrafter"/>
</dbReference>
<organism evidence="7 8">
    <name type="scientific">Actinomortierella ambigua</name>
    <dbReference type="NCBI Taxonomy" id="1343610"/>
    <lineage>
        <taxon>Eukaryota</taxon>
        <taxon>Fungi</taxon>
        <taxon>Fungi incertae sedis</taxon>
        <taxon>Mucoromycota</taxon>
        <taxon>Mortierellomycotina</taxon>
        <taxon>Mortierellomycetes</taxon>
        <taxon>Mortierellales</taxon>
        <taxon>Mortierellaceae</taxon>
        <taxon>Actinomortierella</taxon>
    </lineage>
</organism>
<dbReference type="Gene3D" id="1.25.40.450">
    <property type="entry name" value="Nucleoporin, helical domain, N-terminal subdomain"/>
    <property type="match status" value="1"/>
</dbReference>
<protein>
    <recommendedName>
        <fullName evidence="9">Nucleoporin</fullName>
    </recommendedName>
</protein>
<evidence type="ECO:0000256" key="3">
    <source>
        <dbReference type="ARBA" id="ARBA00022448"/>
    </source>
</evidence>
<dbReference type="FunFam" id="1.25.40.440:FF:000001">
    <property type="entry name" value="Nuclear pore complex subunit"/>
    <property type="match status" value="1"/>
</dbReference>
<sequence length="1347" mass="149835">MAAQPIADHTDAEEVLLKMASKTVDDQLGRDLKYPELADLFTTECSSDYGSLGTRQHVLRSTRIIGLPDNLFEQYDLMQCRCFMGVFPEINRVWITIDHRLFLWNYSEGNYESYEELDQVIINVALVKPRPDTFDDSINYMLVVVTPIEVHLLGVSAGSGSKQLQLYITNMSVPTDNITMKSVVGTPEGRIFMNGSDGRLWEILYQAEEGWFSKKCSKKEVLGNQLSYFVPSFLLSRIDPIVKVAYDETRSIMYGLTEQSNIEVIRFADTGVSKATLGGADILKEAKRKSAHSRALDDSVFKIADIHPITTAESASVQLLVVTASGCRIYFGKRMMLPYSYQQPTAHGSSDLYLLHVRLPPLFENLTDGILGPNGLYQVHQSLYNNGLFMAAHALSDAVDTIIASSPNSGSICKLTRAKAVGTSTASFKMTELASMSKAEGKVWAMTELPGVNHAGKVEPSISRNELASQLSRSPRSFLVLTNSGINVLQKRRPIDLLQTLLPAGTGSSDLHTFFVEHGFVESCAMCIAILCSHPTLSATGTGSQFTTPETLANAARRTLLEWGGKPYANQSSTDPRLTVGGGNELARPVNQMSLSRFTYRHTALGLYLARVLRPIWKRKVTKVANSVHGLVESEISDDVLTAVQKDLFDLRKCVHENIKMFTPAPVAPSNPPKESDQIDMENAAQETKSLKAILALLTQCIEGIAFVLFLIDSKMSDTVANIPAESQQALMNFTYEALLTTQRGHHICRELITAVINKQMGHHMSVDAVSDTLQRICGSFCNTNDVIFYKAMEHLRLAKTLLDPSDVEDHARESLRLFKQVPQLLVDQSNGTDKLQDVCKQFMTLKFYPGAVELALTCADGVDPSNKAALYVKDGMATTDPRVEQYKKRSICYSSVVSVLHELQVDKGVLSNYGRFTLETALQFDDNLFHTYLYDWLLAHGRADYLLEITSPYIEDYLKQCTMLDSTRDLLWRFYVKNDQFSLAARELGRIAESTRYKLNFVQRMEYLSLAVSNAKSCTTGTSEIDGVDSGELLGELEDKLDVANIQLEVISALRSDFTLQSSARPSKKIIDDLLVVVETQLLDVTNLYYKIVEPLHLYEIALVIFQTSDLDDEYQVRTAWEGFITQISAQAKHAGRSALTEIAIRVRDLGRRFYPSPTVTPISTLVQILERTPYLKEMSVGGQGASSPGWAVDVLHEIGFPYEALFDSFHSLIETKKNEWTGARPSLVLIQDIEHLLRVWIEESTGQSISMAIMNGGLNGRTPYANGSGGSAMEARGSLDRFKAHKVERAIDRYLNILRSASWMPAQLPAMFDPEMGGPQGQLQGKAAELIERLQSIQEQLHTLH</sequence>
<keyword evidence="4" id="KW-0539">Nucleus</keyword>
<evidence type="ECO:0000259" key="6">
    <source>
        <dbReference type="Pfam" id="PF08801"/>
    </source>
</evidence>
<dbReference type="GO" id="GO:0017056">
    <property type="term" value="F:structural constituent of nuclear pore"/>
    <property type="evidence" value="ECO:0007669"/>
    <property type="project" value="InterPro"/>
</dbReference>
<dbReference type="Gene3D" id="1.20.58.1780">
    <property type="match status" value="1"/>
</dbReference>
<dbReference type="InterPro" id="IPR004870">
    <property type="entry name" value="Nucleoporin_Nup155"/>
</dbReference>
<evidence type="ECO:0000256" key="4">
    <source>
        <dbReference type="ARBA" id="ARBA00023242"/>
    </source>
</evidence>
<evidence type="ECO:0000256" key="2">
    <source>
        <dbReference type="ARBA" id="ARBA00007373"/>
    </source>
</evidence>
<dbReference type="GO" id="GO:0006405">
    <property type="term" value="P:RNA export from nucleus"/>
    <property type="evidence" value="ECO:0007669"/>
    <property type="project" value="TreeGrafter"/>
</dbReference>
<keyword evidence="3" id="KW-0813">Transport</keyword>
<dbReference type="EMBL" id="JAAAJB010000052">
    <property type="protein sequence ID" value="KAG0268379.1"/>
    <property type="molecule type" value="Genomic_DNA"/>
</dbReference>
<evidence type="ECO:0008006" key="9">
    <source>
        <dbReference type="Google" id="ProtNLM"/>
    </source>
</evidence>
<dbReference type="Proteomes" id="UP000807716">
    <property type="component" value="Unassembled WGS sequence"/>
</dbReference>